<organism evidence="2 3">
    <name type="scientific">Jaapia argillacea MUCL 33604</name>
    <dbReference type="NCBI Taxonomy" id="933084"/>
    <lineage>
        <taxon>Eukaryota</taxon>
        <taxon>Fungi</taxon>
        <taxon>Dikarya</taxon>
        <taxon>Basidiomycota</taxon>
        <taxon>Agaricomycotina</taxon>
        <taxon>Agaricomycetes</taxon>
        <taxon>Agaricomycetidae</taxon>
        <taxon>Jaapiales</taxon>
        <taxon>Jaapiaceae</taxon>
        <taxon>Jaapia</taxon>
    </lineage>
</organism>
<dbReference type="HOGENOM" id="CLU_2171437_0_0_1"/>
<dbReference type="Proteomes" id="UP000027265">
    <property type="component" value="Unassembled WGS sequence"/>
</dbReference>
<evidence type="ECO:0000256" key="1">
    <source>
        <dbReference type="SAM" id="Phobius"/>
    </source>
</evidence>
<keyword evidence="1" id="KW-0812">Transmembrane</keyword>
<reference evidence="3" key="1">
    <citation type="journal article" date="2014" name="Proc. Natl. Acad. Sci. U.S.A.">
        <title>Extensive sampling of basidiomycete genomes demonstrates inadequacy of the white-rot/brown-rot paradigm for wood decay fungi.</title>
        <authorList>
            <person name="Riley R."/>
            <person name="Salamov A.A."/>
            <person name="Brown D.W."/>
            <person name="Nagy L.G."/>
            <person name="Floudas D."/>
            <person name="Held B.W."/>
            <person name="Levasseur A."/>
            <person name="Lombard V."/>
            <person name="Morin E."/>
            <person name="Otillar R."/>
            <person name="Lindquist E.A."/>
            <person name="Sun H."/>
            <person name="LaButti K.M."/>
            <person name="Schmutz J."/>
            <person name="Jabbour D."/>
            <person name="Luo H."/>
            <person name="Baker S.E."/>
            <person name="Pisabarro A.G."/>
            <person name="Walton J.D."/>
            <person name="Blanchette R.A."/>
            <person name="Henrissat B."/>
            <person name="Martin F."/>
            <person name="Cullen D."/>
            <person name="Hibbett D.S."/>
            <person name="Grigoriev I.V."/>
        </authorList>
    </citation>
    <scope>NUCLEOTIDE SEQUENCE [LARGE SCALE GENOMIC DNA]</scope>
    <source>
        <strain evidence="3">MUCL 33604</strain>
    </source>
</reference>
<evidence type="ECO:0000313" key="3">
    <source>
        <dbReference type="Proteomes" id="UP000027265"/>
    </source>
</evidence>
<keyword evidence="1" id="KW-0472">Membrane</keyword>
<accession>A0A067PG40</accession>
<gene>
    <name evidence="2" type="ORF">JAAARDRAFT_415411</name>
</gene>
<sequence length="110" mass="12855">MIPISFLEFEATECLLVTVQPLWEKIFLVVIVAGFYFTTRLYLFLRMRSLRRFLGTVYTVTKYAYRFHRNRIPPSSSHPGRLSERSTVGIIAFYTLRNHASLRASLFTVS</sequence>
<proteinExistence type="predicted"/>
<name>A0A067PG40_9AGAM</name>
<evidence type="ECO:0000313" key="2">
    <source>
        <dbReference type="EMBL" id="KDQ53883.1"/>
    </source>
</evidence>
<dbReference type="AlphaFoldDB" id="A0A067PG40"/>
<dbReference type="EMBL" id="KL197731">
    <property type="protein sequence ID" value="KDQ53883.1"/>
    <property type="molecule type" value="Genomic_DNA"/>
</dbReference>
<protein>
    <submittedName>
        <fullName evidence="2">Uncharacterized protein</fullName>
    </submittedName>
</protein>
<keyword evidence="1" id="KW-1133">Transmembrane helix</keyword>
<dbReference type="InParanoid" id="A0A067PG40"/>
<feature type="transmembrane region" description="Helical" evidence="1">
    <location>
        <begin position="26"/>
        <end position="45"/>
    </location>
</feature>
<keyword evidence="3" id="KW-1185">Reference proteome</keyword>